<organism evidence="4 5">
    <name type="scientific">Rickenella mellea</name>
    <dbReference type="NCBI Taxonomy" id="50990"/>
    <lineage>
        <taxon>Eukaryota</taxon>
        <taxon>Fungi</taxon>
        <taxon>Dikarya</taxon>
        <taxon>Basidiomycota</taxon>
        <taxon>Agaricomycotina</taxon>
        <taxon>Agaricomycetes</taxon>
        <taxon>Hymenochaetales</taxon>
        <taxon>Rickenellaceae</taxon>
        <taxon>Rickenella</taxon>
    </lineage>
</organism>
<evidence type="ECO:0000313" key="5">
    <source>
        <dbReference type="Proteomes" id="UP000294933"/>
    </source>
</evidence>
<dbReference type="OrthoDB" id="6513042at2759"/>
<dbReference type="EC" id="2.7.7.48" evidence="1"/>
<name>A0A4Y7QAG8_9AGAM</name>
<dbReference type="AlphaFoldDB" id="A0A4Y7QAG8"/>
<sequence>MEVFIRNIHHHTKKSDIIIAIADVLHGSAFANYNRDRLLNFDVSIHPRKRGPTRTGILIIPILEVATRFLRDYGDQWSPRRILVSERRLVFSKSTHQPTADVISSVKQRDFADPRALQERENIVKELEDEKLTIRTLQFGWECRDDVFSVEWERQYDDCRLHFDPENNRVLVKIVEAFRTQIISIAVSQLYYASTSASSNDAAIFFSLAHPPTFECDLPHSELRQRQNALDDADHHRVSQYACYAIRLVCSSWRSVSKFRDLGKKANLRLQKYDHVVERRERFSRATLATLDRWLEKAAVSYWPVAFQVDALVRNAILDAIEVLDLVDHIDESINEMGPDETALLLQYYRGEARRLWYSEDFQVSGQEASELFLRCKKEFYNLPSKRQDLRLRSNDNFDCFRVTVTPTLFWLDGPFSEKSNRVFRLYRDHEHCFLRVVFADENRLQMMFNQEVDMAAFTNKRFGGVLREGLTIAGKHFSFLAYTMSSLKEHAVWFMTPFVDSTGNEVTVSRVIERLGTFKDLSYDESLMRCPARYGARISQSFTTTDSSVTTDIDEVEVVRDITRNGSCFTDGVGTMSNMMAKDIWKTLASRRGHEYRKSRPPPRALQVRFMGSKGMLSVDYTLSGRRICLRDSMVKFDAPNSKTVEIAGIFDRPMKMLLNRPLIMILEGLGVPASVFMDLQAKAVRDVREATKSIGRFARLLETHGLGSSFRLISPLLSMDAMGMQLDDDFYKRMVQFSVYHILRQLKHKANIPVPGWHVVGVADVHGFLKEGEVFVCYQEPDSAAYCLKGPVLVARSPVIHPGDVQVVQAIGLPPEGSPFEKEQLQNTIVFSTNGVRPLPSCLGGGDLDGDTYIVTPHEPLHPKKLSPAAEYPPSTKKMLFRTCTMADVADFVVEYINSEIVGIVATRWLTIADQRGIFDKDCLKLAKLHSDAVDYQTGMPVAIREVPKNVPGKKPDWSAPETQKPDGEYYESSKAIGQLFRAIDLNDAPKPQQRELPTDEDMPTWLDIKFSSLSLNQKDNADHAVGEKVSKFLSIGEIEESAVSLVFGIFKYFAYDLHEICSTHSLSYRKYSCLTEEEAIVGTIVAKASNKKWRQQQISSLREKTAELMTRVRSDLAGDTELKNKDKLRRAWVAWKVSSTCADKDIFGARTFKYIALGSILDTIKSIEDVEKYRKLTGHNRS</sequence>
<comment type="catalytic activity">
    <reaction evidence="1">
        <text>RNA(n) + a ribonucleoside 5'-triphosphate = RNA(n+1) + diphosphate</text>
        <dbReference type="Rhea" id="RHEA:21248"/>
        <dbReference type="Rhea" id="RHEA-COMP:14527"/>
        <dbReference type="Rhea" id="RHEA-COMP:17342"/>
        <dbReference type="ChEBI" id="CHEBI:33019"/>
        <dbReference type="ChEBI" id="CHEBI:61557"/>
        <dbReference type="ChEBI" id="CHEBI:140395"/>
        <dbReference type="EC" id="2.7.7.48"/>
    </reaction>
</comment>
<evidence type="ECO:0000313" key="4">
    <source>
        <dbReference type="EMBL" id="TDL24271.1"/>
    </source>
</evidence>
<accession>A0A4Y7QAG8</accession>
<dbReference type="EMBL" id="ML170167">
    <property type="protein sequence ID" value="TDL24271.1"/>
    <property type="molecule type" value="Genomic_DNA"/>
</dbReference>
<proteinExistence type="inferred from homology"/>
<feature type="region of interest" description="Disordered" evidence="2">
    <location>
        <begin position="950"/>
        <end position="970"/>
    </location>
</feature>
<dbReference type="InterPro" id="IPR007855">
    <property type="entry name" value="RDRP"/>
</dbReference>
<dbReference type="STRING" id="50990.A0A4Y7QAG8"/>
<gene>
    <name evidence="4" type="ORF">BD410DRAFT_719604</name>
</gene>
<evidence type="ECO:0000259" key="3">
    <source>
        <dbReference type="Pfam" id="PF05183"/>
    </source>
</evidence>
<keyword evidence="1" id="KW-0696">RNA-directed RNA polymerase</keyword>
<comment type="similarity">
    <text evidence="1">Belongs to the RdRP family.</text>
</comment>
<dbReference type="GO" id="GO:0003968">
    <property type="term" value="F:RNA-directed RNA polymerase activity"/>
    <property type="evidence" value="ECO:0007669"/>
    <property type="project" value="UniProtKB-KW"/>
</dbReference>
<evidence type="ECO:0000256" key="2">
    <source>
        <dbReference type="SAM" id="MobiDB-lite"/>
    </source>
</evidence>
<keyword evidence="1" id="KW-0808">Transferase</keyword>
<keyword evidence="1" id="KW-0548">Nucleotidyltransferase</keyword>
<reference evidence="4 5" key="1">
    <citation type="submission" date="2018-06" db="EMBL/GenBank/DDBJ databases">
        <title>A transcriptomic atlas of mushroom development highlights an independent origin of complex multicellularity.</title>
        <authorList>
            <consortium name="DOE Joint Genome Institute"/>
            <person name="Krizsan K."/>
            <person name="Almasi E."/>
            <person name="Merenyi Z."/>
            <person name="Sahu N."/>
            <person name="Viragh M."/>
            <person name="Koszo T."/>
            <person name="Mondo S."/>
            <person name="Kiss B."/>
            <person name="Balint B."/>
            <person name="Kues U."/>
            <person name="Barry K."/>
            <person name="Hegedus J.C."/>
            <person name="Henrissat B."/>
            <person name="Johnson J."/>
            <person name="Lipzen A."/>
            <person name="Ohm R."/>
            <person name="Nagy I."/>
            <person name="Pangilinan J."/>
            <person name="Yan J."/>
            <person name="Xiong Y."/>
            <person name="Grigoriev I.V."/>
            <person name="Hibbett D.S."/>
            <person name="Nagy L.G."/>
        </authorList>
    </citation>
    <scope>NUCLEOTIDE SEQUENCE [LARGE SCALE GENOMIC DNA]</scope>
    <source>
        <strain evidence="4 5">SZMC22713</strain>
    </source>
</reference>
<dbReference type="Proteomes" id="UP000294933">
    <property type="component" value="Unassembled WGS sequence"/>
</dbReference>
<dbReference type="PANTHER" id="PTHR23079">
    <property type="entry name" value="RNA-DEPENDENT RNA POLYMERASE"/>
    <property type="match status" value="1"/>
</dbReference>
<dbReference type="VEuPathDB" id="FungiDB:BD410DRAFT_719604"/>
<dbReference type="GO" id="GO:0030422">
    <property type="term" value="P:siRNA processing"/>
    <property type="evidence" value="ECO:0007669"/>
    <property type="project" value="TreeGrafter"/>
</dbReference>
<dbReference type="GO" id="GO:0003723">
    <property type="term" value="F:RNA binding"/>
    <property type="evidence" value="ECO:0007669"/>
    <property type="project" value="UniProtKB-KW"/>
</dbReference>
<dbReference type="PANTHER" id="PTHR23079:SF55">
    <property type="entry name" value="RNA-DIRECTED RNA POLYMERASE"/>
    <property type="match status" value="1"/>
</dbReference>
<evidence type="ECO:0000256" key="1">
    <source>
        <dbReference type="RuleBase" id="RU363098"/>
    </source>
</evidence>
<feature type="domain" description="RDRP core" evidence="3">
    <location>
        <begin position="405"/>
        <end position="986"/>
    </location>
</feature>
<protein>
    <recommendedName>
        <fullName evidence="1">RNA-dependent RNA polymerase</fullName>
        <ecNumber evidence="1">2.7.7.48</ecNumber>
    </recommendedName>
</protein>
<dbReference type="Pfam" id="PF05183">
    <property type="entry name" value="RdRP"/>
    <property type="match status" value="1"/>
</dbReference>
<keyword evidence="5" id="KW-1185">Reference proteome</keyword>
<dbReference type="InterPro" id="IPR057596">
    <property type="entry name" value="RDRP_core"/>
</dbReference>
<dbReference type="GO" id="GO:0031380">
    <property type="term" value="C:nuclear RNA-directed RNA polymerase complex"/>
    <property type="evidence" value="ECO:0007669"/>
    <property type="project" value="TreeGrafter"/>
</dbReference>
<keyword evidence="1" id="KW-0694">RNA-binding</keyword>